<keyword evidence="4" id="KW-1185">Reference proteome</keyword>
<protein>
    <submittedName>
        <fullName evidence="3">Tetratricopeptide repeat protein</fullName>
    </submittedName>
</protein>
<dbReference type="InterPro" id="IPR011990">
    <property type="entry name" value="TPR-like_helical_dom_sf"/>
</dbReference>
<accession>A0ABS3M5C6</accession>
<dbReference type="SUPFAM" id="SSF48452">
    <property type="entry name" value="TPR-like"/>
    <property type="match status" value="2"/>
</dbReference>
<feature type="chain" id="PRO_5046543435" evidence="2">
    <location>
        <begin position="23"/>
        <end position="472"/>
    </location>
</feature>
<feature type="signal peptide" evidence="2">
    <location>
        <begin position="1"/>
        <end position="22"/>
    </location>
</feature>
<dbReference type="Gene3D" id="1.25.40.10">
    <property type="entry name" value="Tetratricopeptide repeat domain"/>
    <property type="match status" value="2"/>
</dbReference>
<name>A0ABS3M5C6_9BACT</name>
<proteinExistence type="predicted"/>
<feature type="repeat" description="TPR" evidence="1">
    <location>
        <begin position="429"/>
        <end position="462"/>
    </location>
</feature>
<dbReference type="SMART" id="SM00028">
    <property type="entry name" value="TPR"/>
    <property type="match status" value="5"/>
</dbReference>
<evidence type="ECO:0000256" key="2">
    <source>
        <dbReference type="SAM" id="SignalP"/>
    </source>
</evidence>
<keyword evidence="1" id="KW-0802">TPR repeat</keyword>
<dbReference type="PROSITE" id="PS50005">
    <property type="entry name" value="TPR"/>
    <property type="match status" value="2"/>
</dbReference>
<reference evidence="3 4" key="1">
    <citation type="submission" date="2021-01" db="EMBL/GenBank/DDBJ databases">
        <title>Prevotella A2931 sp. nov.</title>
        <authorList>
            <person name="Buhl M."/>
            <person name="Oberhettinger P."/>
        </authorList>
    </citation>
    <scope>NUCLEOTIDE SEQUENCE [LARGE SCALE GENOMIC DNA]</scope>
    <source>
        <strain evidence="3 4">A2931</strain>
    </source>
</reference>
<dbReference type="Pfam" id="PF13424">
    <property type="entry name" value="TPR_12"/>
    <property type="match status" value="1"/>
</dbReference>
<dbReference type="Proteomes" id="UP000664265">
    <property type="component" value="Unassembled WGS sequence"/>
</dbReference>
<evidence type="ECO:0000256" key="1">
    <source>
        <dbReference type="PROSITE-ProRule" id="PRU00339"/>
    </source>
</evidence>
<comment type="caution">
    <text evidence="3">The sequence shown here is derived from an EMBL/GenBank/DDBJ whole genome shotgun (WGS) entry which is preliminary data.</text>
</comment>
<dbReference type="PANTHER" id="PTHR12558">
    <property type="entry name" value="CELL DIVISION CYCLE 16,23,27"/>
    <property type="match status" value="1"/>
</dbReference>
<feature type="repeat" description="TPR" evidence="1">
    <location>
        <begin position="263"/>
        <end position="296"/>
    </location>
</feature>
<evidence type="ECO:0000313" key="4">
    <source>
        <dbReference type="Proteomes" id="UP000664265"/>
    </source>
</evidence>
<dbReference type="Pfam" id="PF13181">
    <property type="entry name" value="TPR_8"/>
    <property type="match status" value="1"/>
</dbReference>
<organism evidence="3 4">
    <name type="scientific">Prevotella illustrans</name>
    <dbReference type="NCBI Taxonomy" id="2800387"/>
    <lineage>
        <taxon>Bacteria</taxon>
        <taxon>Pseudomonadati</taxon>
        <taxon>Bacteroidota</taxon>
        <taxon>Bacteroidia</taxon>
        <taxon>Bacteroidales</taxon>
        <taxon>Prevotellaceae</taxon>
        <taxon>Prevotella</taxon>
    </lineage>
</organism>
<dbReference type="InterPro" id="IPR019734">
    <property type="entry name" value="TPR_rpt"/>
</dbReference>
<keyword evidence="2" id="KW-0732">Signal</keyword>
<dbReference type="RefSeq" id="WP_107581218.1">
    <property type="nucleotide sequence ID" value="NZ_JAERMS010000015.1"/>
</dbReference>
<dbReference type="PANTHER" id="PTHR12558:SF13">
    <property type="entry name" value="CELL DIVISION CYCLE PROTEIN 27 HOMOLOG"/>
    <property type="match status" value="1"/>
</dbReference>
<sequence length="472" mass="53460">MRVIKYFMIGAFMMGFAVPTIAQNEDKATIDQVNKIIKSKSPDAANQIKDIYKKNKKNPAVLTAIGRAYLDVKDTANASKYVQFAMEKGKQYGPAYILAGDLEVIKDNGGAASAWYEQATYFDPKNPEGYRKYAQINSKTSPSASVAKLEELRRQRPDYPVDVISAQIYDKAGNIKKAIEYYAKIDRNKLEDNDLVSYALDHFLLGEFDKSLELSQYGNQKFPRNPALNRLSFFNLTNLKRYADALSYADKLFNQSDSTKITESDYLYYGYAYMGNKEYQKAIDMFNQSLANNDSNESDKSDALKNIASCYSEMGNIDKAAETFDQYLKSLKTINATDYNELAKMWMNQAERTTGAAQKEAYAKADAVYADMAEKFPSAADFATYYRAHIGFALDPETKLGTAKPHYEKLIEIIKSHTEKGDYDNNRLIEAYQYLGYYYTLQKDTAKANFYWNAILEIDPENATAKAALGKK</sequence>
<gene>
    <name evidence="3" type="ORF">JHU38_06285</name>
</gene>
<evidence type="ECO:0000313" key="3">
    <source>
        <dbReference type="EMBL" id="MBO1363384.1"/>
    </source>
</evidence>
<dbReference type="EMBL" id="JAERMS010000015">
    <property type="protein sequence ID" value="MBO1363384.1"/>
    <property type="molecule type" value="Genomic_DNA"/>
</dbReference>